<organism evidence="2 3">
    <name type="scientific">Dendryphion nanum</name>
    <dbReference type="NCBI Taxonomy" id="256645"/>
    <lineage>
        <taxon>Eukaryota</taxon>
        <taxon>Fungi</taxon>
        <taxon>Dikarya</taxon>
        <taxon>Ascomycota</taxon>
        <taxon>Pezizomycotina</taxon>
        <taxon>Dothideomycetes</taxon>
        <taxon>Pleosporomycetidae</taxon>
        <taxon>Pleosporales</taxon>
        <taxon>Torulaceae</taxon>
        <taxon>Dendryphion</taxon>
    </lineage>
</organism>
<dbReference type="AlphaFoldDB" id="A0A9P9D475"/>
<keyword evidence="3" id="KW-1185">Reference proteome</keyword>
<protein>
    <submittedName>
        <fullName evidence="2">Uncharacterized protein</fullName>
    </submittedName>
</protein>
<sequence length="115" mass="12639">MHIPSTLTTLTTIFSLTSAFVIDIYDSENCSGNSREVNVWDNTCATWQGGFRSYKPKVYGGSHQWVWFFIPGNCGDLTSAWGRGYVDGGDAGFKIGECRSFGSGRVMNAIASYRS</sequence>
<accession>A0A9P9D475</accession>
<keyword evidence="1" id="KW-0732">Signal</keyword>
<dbReference type="Proteomes" id="UP000700596">
    <property type="component" value="Unassembled WGS sequence"/>
</dbReference>
<proteinExistence type="predicted"/>
<feature type="chain" id="PRO_5040283616" evidence="1">
    <location>
        <begin position="20"/>
        <end position="115"/>
    </location>
</feature>
<gene>
    <name evidence="2" type="ORF">B0J11DRAFT_542671</name>
</gene>
<dbReference type="EMBL" id="JAGMWT010000022">
    <property type="protein sequence ID" value="KAH7112109.1"/>
    <property type="molecule type" value="Genomic_DNA"/>
</dbReference>
<feature type="signal peptide" evidence="1">
    <location>
        <begin position="1"/>
        <end position="19"/>
    </location>
</feature>
<evidence type="ECO:0000313" key="2">
    <source>
        <dbReference type="EMBL" id="KAH7112109.1"/>
    </source>
</evidence>
<comment type="caution">
    <text evidence="2">The sequence shown here is derived from an EMBL/GenBank/DDBJ whole genome shotgun (WGS) entry which is preliminary data.</text>
</comment>
<dbReference type="OrthoDB" id="3598923at2759"/>
<reference evidence="2" key="1">
    <citation type="journal article" date="2021" name="Nat. Commun.">
        <title>Genetic determinants of endophytism in the Arabidopsis root mycobiome.</title>
        <authorList>
            <person name="Mesny F."/>
            <person name="Miyauchi S."/>
            <person name="Thiergart T."/>
            <person name="Pickel B."/>
            <person name="Atanasova L."/>
            <person name="Karlsson M."/>
            <person name="Huettel B."/>
            <person name="Barry K.W."/>
            <person name="Haridas S."/>
            <person name="Chen C."/>
            <person name="Bauer D."/>
            <person name="Andreopoulos W."/>
            <person name="Pangilinan J."/>
            <person name="LaButti K."/>
            <person name="Riley R."/>
            <person name="Lipzen A."/>
            <person name="Clum A."/>
            <person name="Drula E."/>
            <person name="Henrissat B."/>
            <person name="Kohler A."/>
            <person name="Grigoriev I.V."/>
            <person name="Martin F.M."/>
            <person name="Hacquard S."/>
        </authorList>
    </citation>
    <scope>NUCLEOTIDE SEQUENCE</scope>
    <source>
        <strain evidence="2">MPI-CAGE-CH-0243</strain>
    </source>
</reference>
<evidence type="ECO:0000313" key="3">
    <source>
        <dbReference type="Proteomes" id="UP000700596"/>
    </source>
</evidence>
<name>A0A9P9D475_9PLEO</name>
<evidence type="ECO:0000256" key="1">
    <source>
        <dbReference type="SAM" id="SignalP"/>
    </source>
</evidence>